<evidence type="ECO:0008006" key="3">
    <source>
        <dbReference type="Google" id="ProtNLM"/>
    </source>
</evidence>
<dbReference type="EMBL" id="VXIV02002409">
    <property type="protein sequence ID" value="KAF6025880.1"/>
    <property type="molecule type" value="Genomic_DNA"/>
</dbReference>
<dbReference type="InterPro" id="IPR035914">
    <property type="entry name" value="Sperma_CUB_dom_sf"/>
</dbReference>
<dbReference type="Proteomes" id="UP000593567">
    <property type="component" value="Unassembled WGS sequence"/>
</dbReference>
<dbReference type="AlphaFoldDB" id="A0A7J7JHX4"/>
<evidence type="ECO:0000313" key="2">
    <source>
        <dbReference type="Proteomes" id="UP000593567"/>
    </source>
</evidence>
<name>A0A7J7JHX4_BUGNE</name>
<reference evidence="1" key="1">
    <citation type="submission" date="2020-06" db="EMBL/GenBank/DDBJ databases">
        <title>Draft genome of Bugula neritina, a colonial animal packing powerful symbionts and potential medicines.</title>
        <authorList>
            <person name="Rayko M."/>
        </authorList>
    </citation>
    <scope>NUCLEOTIDE SEQUENCE [LARGE SCALE GENOMIC DNA]</scope>
    <source>
        <strain evidence="1">Kwan_BN1</strain>
    </source>
</reference>
<protein>
    <recommendedName>
        <fullName evidence="3">CUB domain-containing protein</fullName>
    </recommendedName>
</protein>
<organism evidence="1 2">
    <name type="scientific">Bugula neritina</name>
    <name type="common">Brown bryozoan</name>
    <name type="synonym">Sertularia neritina</name>
    <dbReference type="NCBI Taxonomy" id="10212"/>
    <lineage>
        <taxon>Eukaryota</taxon>
        <taxon>Metazoa</taxon>
        <taxon>Spiralia</taxon>
        <taxon>Lophotrochozoa</taxon>
        <taxon>Bryozoa</taxon>
        <taxon>Gymnolaemata</taxon>
        <taxon>Cheilostomatida</taxon>
        <taxon>Flustrina</taxon>
        <taxon>Buguloidea</taxon>
        <taxon>Bugulidae</taxon>
        <taxon>Bugula</taxon>
    </lineage>
</organism>
<sequence length="135" mass="14994">MTSSTQTVSAVTSPSGYIMSHEGFNIQYANNYSNNLHNKLNLTDIRGFTELYVEFIFMAIGPSSKCGSSGDLFDLYQIVDGVYNQLYYCYDTKVPPPPQNHSINPSATSLIFEFKSNTSSTYPGILLKYTGNISK</sequence>
<dbReference type="Gene3D" id="2.60.120.290">
    <property type="entry name" value="Spermadhesin, CUB domain"/>
    <property type="match status" value="1"/>
</dbReference>
<comment type="caution">
    <text evidence="1">The sequence shown here is derived from an EMBL/GenBank/DDBJ whole genome shotgun (WGS) entry which is preliminary data.</text>
</comment>
<proteinExistence type="predicted"/>
<evidence type="ECO:0000313" key="1">
    <source>
        <dbReference type="EMBL" id="KAF6025880.1"/>
    </source>
</evidence>
<gene>
    <name evidence="1" type="ORF">EB796_015813</name>
</gene>
<keyword evidence="2" id="KW-1185">Reference proteome</keyword>
<accession>A0A7J7JHX4</accession>